<keyword evidence="3" id="KW-0418">Kinase</keyword>
<dbReference type="AlphaFoldDB" id="A0A0P1FTB4"/>
<feature type="compositionally biased region" description="Low complexity" evidence="1">
    <location>
        <begin position="292"/>
        <end position="587"/>
    </location>
</feature>
<feature type="transmembrane region" description="Helical" evidence="2">
    <location>
        <begin position="235"/>
        <end position="254"/>
    </location>
</feature>
<keyword evidence="3" id="KW-0808">Transferase</keyword>
<dbReference type="EMBL" id="CYSC01000027">
    <property type="protein sequence ID" value="CUH71873.1"/>
    <property type="molecule type" value="Genomic_DNA"/>
</dbReference>
<feature type="region of interest" description="Disordered" evidence="1">
    <location>
        <begin position="276"/>
        <end position="593"/>
    </location>
</feature>
<dbReference type="Proteomes" id="UP000051887">
    <property type="component" value="Unassembled WGS sequence"/>
</dbReference>
<feature type="transmembrane region" description="Helical" evidence="2">
    <location>
        <begin position="91"/>
        <end position="118"/>
    </location>
</feature>
<evidence type="ECO:0000256" key="1">
    <source>
        <dbReference type="SAM" id="MobiDB-lite"/>
    </source>
</evidence>
<proteinExistence type="predicted"/>
<reference evidence="3 4" key="1">
    <citation type="submission" date="2015-09" db="EMBL/GenBank/DDBJ databases">
        <authorList>
            <consortium name="Swine Surveillance"/>
        </authorList>
    </citation>
    <scope>NUCLEOTIDE SEQUENCE [LARGE SCALE GENOMIC DNA]</scope>
    <source>
        <strain evidence="3 4">5120</strain>
    </source>
</reference>
<keyword evidence="2" id="KW-0472">Membrane</keyword>
<evidence type="ECO:0000313" key="4">
    <source>
        <dbReference type="Proteomes" id="UP000051887"/>
    </source>
</evidence>
<feature type="transmembrane region" description="Helical" evidence="2">
    <location>
        <begin position="40"/>
        <end position="62"/>
    </location>
</feature>
<feature type="transmembrane region" description="Helical" evidence="2">
    <location>
        <begin position="12"/>
        <end position="34"/>
    </location>
</feature>
<feature type="compositionally biased region" description="Acidic residues" evidence="1">
    <location>
        <begin position="276"/>
        <end position="286"/>
    </location>
</feature>
<keyword evidence="2" id="KW-1133">Transmembrane helix</keyword>
<organism evidence="3 4">
    <name type="scientific">Thalassovita autumnalis</name>
    <dbReference type="NCBI Taxonomy" id="2072972"/>
    <lineage>
        <taxon>Bacteria</taxon>
        <taxon>Pseudomonadati</taxon>
        <taxon>Pseudomonadota</taxon>
        <taxon>Alphaproteobacteria</taxon>
        <taxon>Rhodobacterales</taxon>
        <taxon>Roseobacteraceae</taxon>
        <taxon>Thalassovita</taxon>
    </lineage>
</organism>
<gene>
    <name evidence="3" type="ORF">TL5120_01665</name>
</gene>
<keyword evidence="2" id="KW-0812">Transmembrane</keyword>
<dbReference type="GO" id="GO:0016301">
    <property type="term" value="F:kinase activity"/>
    <property type="evidence" value="ECO:0007669"/>
    <property type="project" value="UniProtKB-KW"/>
</dbReference>
<evidence type="ECO:0000313" key="3">
    <source>
        <dbReference type="EMBL" id="CUH71873.1"/>
    </source>
</evidence>
<sequence length="697" mass="72048">MINQTSTFPVRFPRLFSVGYVLVAFLSGVLAIVQLNNVEFATVVLVLGCVLSGVLSLMLFVLRKIVRQRVIRLYDQEDIQFRTFAVRLARVSVLFFISFGWAFACLGLSIAAAAVLVFPGGHTSVFGVVVGLGVFLICMPKAFDLRGQPDAGLLEYQDFSRQSASDISFQLAFDLRKQSALLQREVALRPLGLADTRDFLNACSSGGRLASVPPENAPSWRRGMSLRFIGLRKPIKYLAIAAFLFWLMALFIPIDQLPRLPRPSDFFQFSLFEDQQASDEQEELEEDKQKQSDQGQSGNQSGQGQSGSQSGQGQSGNQSGQGQSGNQSGQGQSSNQSGQGQSGNQSGQGQSGNQSGQGQSGNQSGQGQSGDQSGQRQSGSQSGQGQSGNQSGQGQSGNQSGQGQSGNQSGQGQSGNQSDQGQSGSQSGQGQSGNQSGQGQSGNQSGQGQSGNQSGQGQSGDQSGQGQSGNQSGQGQSSNQSGQGQSGNQSGQGQSGNQSGQGQSGNQSGQGQSGNQSDQGQSGNQSGQGQSGSQSGQGQSGNQSGQGQSGNQSGQGQSGNQSVQGQSGNQTGQGQSGNQSGQGQSGNPNSARLPADHSLARVEAVNELAAGTETGQILLSGKGDMTEIGGSHVPETTPSSGEEISIQLHQQIFAEAGTPAKVVFVEITATDAPDITVSPPPISQRLPAWINAYINAN</sequence>
<name>A0A0P1FTB4_9RHOB</name>
<protein>
    <submittedName>
        <fullName evidence="3">Cdk activating kinase (CAK)/RNA polymerase II transcription initiation/nucleotide excision repair factor TFIIH/TFIIK, cyclin H subunit</fullName>
    </submittedName>
</protein>
<accession>A0A0P1FTB4</accession>
<evidence type="ECO:0000256" key="2">
    <source>
        <dbReference type="SAM" id="Phobius"/>
    </source>
</evidence>
<feature type="transmembrane region" description="Helical" evidence="2">
    <location>
        <begin position="124"/>
        <end position="143"/>
    </location>
</feature>